<feature type="region of interest" description="Disordered" evidence="1">
    <location>
        <begin position="87"/>
        <end position="185"/>
    </location>
</feature>
<name>A0A367LRF3_9HYPO</name>
<dbReference type="OrthoDB" id="4927676at2759"/>
<feature type="compositionally biased region" description="Pro residues" evidence="1">
    <location>
        <begin position="87"/>
        <end position="115"/>
    </location>
</feature>
<feature type="signal peptide" evidence="2">
    <location>
        <begin position="1"/>
        <end position="18"/>
    </location>
</feature>
<accession>A0A367LRF3</accession>
<evidence type="ECO:0000256" key="2">
    <source>
        <dbReference type="SAM" id="SignalP"/>
    </source>
</evidence>
<sequence>MKFHALTVAFSLLAGVLAEDMAMNQISEAPRFKIAIKCKILQAKGICGNPCRLKRGIDMAEGLEDMATICKVCRVMGGLIKCAPRSGPGPIPRPIHPPRPSPPSLPSPPPPSPPAPEEEEEEDKEEDREPEEKEPKETEPEEQNEEQVGGDDGEGDGGQGDKKSGGYNKDHDDDDEGADEAEQDE</sequence>
<feature type="compositionally biased region" description="Acidic residues" evidence="1">
    <location>
        <begin position="139"/>
        <end position="155"/>
    </location>
</feature>
<protein>
    <submittedName>
        <fullName evidence="3">Uncharacterized protein</fullName>
    </submittedName>
</protein>
<feature type="compositionally biased region" description="Acidic residues" evidence="1">
    <location>
        <begin position="116"/>
        <end position="129"/>
    </location>
</feature>
<dbReference type="STRING" id="1330021.A0A367LRF3"/>
<feature type="compositionally biased region" description="Basic and acidic residues" evidence="1">
    <location>
        <begin position="159"/>
        <end position="171"/>
    </location>
</feature>
<keyword evidence="2" id="KW-0732">Signal</keyword>
<organism evidence="3 4">
    <name type="scientific">Ophiocordyceps polyrhachis-furcata BCC 54312</name>
    <dbReference type="NCBI Taxonomy" id="1330021"/>
    <lineage>
        <taxon>Eukaryota</taxon>
        <taxon>Fungi</taxon>
        <taxon>Dikarya</taxon>
        <taxon>Ascomycota</taxon>
        <taxon>Pezizomycotina</taxon>
        <taxon>Sordariomycetes</taxon>
        <taxon>Hypocreomycetidae</taxon>
        <taxon>Hypocreales</taxon>
        <taxon>Ophiocordycipitaceae</taxon>
        <taxon>Ophiocordyceps</taxon>
    </lineage>
</organism>
<feature type="compositionally biased region" description="Acidic residues" evidence="1">
    <location>
        <begin position="172"/>
        <end position="185"/>
    </location>
</feature>
<keyword evidence="4" id="KW-1185">Reference proteome</keyword>
<dbReference type="AlphaFoldDB" id="A0A367LRF3"/>
<dbReference type="EMBL" id="LKCN02000001">
    <property type="protein sequence ID" value="RCI16998.1"/>
    <property type="molecule type" value="Genomic_DNA"/>
</dbReference>
<feature type="chain" id="PRO_5016677870" evidence="2">
    <location>
        <begin position="19"/>
        <end position="185"/>
    </location>
</feature>
<comment type="caution">
    <text evidence="3">The sequence shown here is derived from an EMBL/GenBank/DDBJ whole genome shotgun (WGS) entry which is preliminary data.</text>
</comment>
<proteinExistence type="predicted"/>
<evidence type="ECO:0000256" key="1">
    <source>
        <dbReference type="SAM" id="MobiDB-lite"/>
    </source>
</evidence>
<gene>
    <name evidence="3" type="ORF">L249_2022</name>
</gene>
<evidence type="ECO:0000313" key="4">
    <source>
        <dbReference type="Proteomes" id="UP000253664"/>
    </source>
</evidence>
<evidence type="ECO:0000313" key="3">
    <source>
        <dbReference type="EMBL" id="RCI16998.1"/>
    </source>
</evidence>
<reference evidence="3 4" key="1">
    <citation type="journal article" date="2015" name="BMC Genomics">
        <title>Insights from the genome of Ophiocordyceps polyrhachis-furcata to pathogenicity and host specificity in insect fungi.</title>
        <authorList>
            <person name="Wichadakul D."/>
            <person name="Kobmoo N."/>
            <person name="Ingsriswang S."/>
            <person name="Tangphatsornruang S."/>
            <person name="Chantasingh D."/>
            <person name="Luangsa-ard J.J."/>
            <person name="Eurwilaichitr L."/>
        </authorList>
    </citation>
    <scope>NUCLEOTIDE SEQUENCE [LARGE SCALE GENOMIC DNA]</scope>
    <source>
        <strain evidence="3 4">BCC 54312</strain>
    </source>
</reference>
<dbReference type="Proteomes" id="UP000253664">
    <property type="component" value="Unassembled WGS sequence"/>
</dbReference>